<comment type="caution">
    <text evidence="1">The sequence shown here is derived from an EMBL/GenBank/DDBJ whole genome shotgun (WGS) entry which is preliminary data.</text>
</comment>
<evidence type="ECO:0000313" key="1">
    <source>
        <dbReference type="EMBL" id="PIT13380.1"/>
    </source>
</evidence>
<dbReference type="Proteomes" id="UP000231293">
    <property type="component" value="Unassembled WGS sequence"/>
</dbReference>
<organism evidence="1 2">
    <name type="scientific">Snodgrassella alvi</name>
    <dbReference type="NCBI Taxonomy" id="1196083"/>
    <lineage>
        <taxon>Bacteria</taxon>
        <taxon>Pseudomonadati</taxon>
        <taxon>Pseudomonadota</taxon>
        <taxon>Betaproteobacteria</taxon>
        <taxon>Neisseriales</taxon>
        <taxon>Neisseriaceae</taxon>
        <taxon>Snodgrassella</taxon>
    </lineage>
</organism>
<evidence type="ECO:0000313" key="2">
    <source>
        <dbReference type="Proteomes" id="UP000231293"/>
    </source>
</evidence>
<gene>
    <name evidence="1" type="ORF">BGI32_09390</name>
</gene>
<sequence length="206" mass="24263">MAKRVVWKKNDLVNIQLRDNLYTIGQMLTSPEMRFYDIFNSDGAWKNLDLNKIEPLFRVFVGNVINKSLIQGKIKSTTVIPSSKPNERYWIKPYTILDYGHYKGDRFNFHFLGGKLIDLVPDANGILSTTRAPIIKEDLTLPQDRKLIEQYELTNMWGDVDLRDRLCRYFDTGINRDDLKFEVFPGLWNDREKLRPLTRRLPVPLR</sequence>
<dbReference type="AlphaFoldDB" id="A0A2N9WS57"/>
<accession>A0A2N9WS57</accession>
<proteinExistence type="predicted"/>
<reference evidence="1 2" key="1">
    <citation type="journal article" date="2017" name="MBio">
        <title>Type VI secretion-mediated competition in the bee gut microbiome.</title>
        <authorList>
            <person name="Steele M.I."/>
            <person name="Kwong W.K."/>
            <person name="Powell J.E."/>
            <person name="Whiteley M."/>
            <person name="Moran N.A."/>
        </authorList>
    </citation>
    <scope>NUCLEOTIDE SEQUENCE [LARGE SCALE GENOMIC DNA]</scope>
    <source>
        <strain evidence="1 2">App2-2</strain>
    </source>
</reference>
<dbReference type="EMBL" id="MDVB01000103">
    <property type="protein sequence ID" value="PIT13380.1"/>
    <property type="molecule type" value="Genomic_DNA"/>
</dbReference>
<name>A0A2N9WS57_9NEIS</name>
<dbReference type="RefSeq" id="WP_100114021.1">
    <property type="nucleotide sequence ID" value="NZ_MDVB01000103.1"/>
</dbReference>
<protein>
    <submittedName>
        <fullName evidence="1">Uncharacterized protein</fullName>
    </submittedName>
</protein>